<proteinExistence type="predicted"/>
<organism evidence="1 2">
    <name type="scientific">Microbispora amethystogenes</name>
    <dbReference type="NCBI Taxonomy" id="1427754"/>
    <lineage>
        <taxon>Bacteria</taxon>
        <taxon>Bacillati</taxon>
        <taxon>Actinomycetota</taxon>
        <taxon>Actinomycetes</taxon>
        <taxon>Streptosporangiales</taxon>
        <taxon>Streptosporangiaceae</taxon>
        <taxon>Microbispora</taxon>
    </lineage>
</organism>
<sequence>MLRGPGGAVTGILGIAGRTGSLAAPALRAALVRQTADLEAELRATGLPQEALPAGH</sequence>
<protein>
    <recommendedName>
        <fullName evidence="3">IclR-ED domain-containing protein</fullName>
    </recommendedName>
</protein>
<dbReference type="RefSeq" id="WP_239101010.1">
    <property type="nucleotide sequence ID" value="NZ_BAABEJ010000003.1"/>
</dbReference>
<evidence type="ECO:0000313" key="1">
    <source>
        <dbReference type="EMBL" id="GIH30579.1"/>
    </source>
</evidence>
<dbReference type="Proteomes" id="UP000651728">
    <property type="component" value="Unassembled WGS sequence"/>
</dbReference>
<evidence type="ECO:0008006" key="3">
    <source>
        <dbReference type="Google" id="ProtNLM"/>
    </source>
</evidence>
<name>A0ABQ4F705_9ACTN</name>
<gene>
    <name evidence="1" type="ORF">Mam01_07430</name>
</gene>
<reference evidence="1 2" key="1">
    <citation type="submission" date="2021-01" db="EMBL/GenBank/DDBJ databases">
        <title>Whole genome shotgun sequence of Microbispora amethystogenes NBRC 101907.</title>
        <authorList>
            <person name="Komaki H."/>
            <person name="Tamura T."/>
        </authorList>
    </citation>
    <scope>NUCLEOTIDE SEQUENCE [LARGE SCALE GENOMIC DNA]</scope>
    <source>
        <strain evidence="1 2">NBRC 101907</strain>
    </source>
</reference>
<dbReference type="EMBL" id="BOOB01000004">
    <property type="protein sequence ID" value="GIH30579.1"/>
    <property type="molecule type" value="Genomic_DNA"/>
</dbReference>
<keyword evidence="2" id="KW-1185">Reference proteome</keyword>
<accession>A0ABQ4F705</accession>
<comment type="caution">
    <text evidence="1">The sequence shown here is derived from an EMBL/GenBank/DDBJ whole genome shotgun (WGS) entry which is preliminary data.</text>
</comment>
<evidence type="ECO:0000313" key="2">
    <source>
        <dbReference type="Proteomes" id="UP000651728"/>
    </source>
</evidence>